<proteinExistence type="inferred from homology"/>
<gene>
    <name evidence="8 14" type="primary">dnaA</name>
    <name evidence="14" type="ORF">ACFQDM_10980</name>
</gene>
<dbReference type="SUPFAM" id="SSF52540">
    <property type="entry name" value="P-loop containing nucleoside triphosphate hydrolases"/>
    <property type="match status" value="1"/>
</dbReference>
<keyword evidence="7 8" id="KW-0238">DNA-binding</keyword>
<dbReference type="SMART" id="SM00760">
    <property type="entry name" value="Bac_DnaA_C"/>
    <property type="match status" value="1"/>
</dbReference>
<evidence type="ECO:0000259" key="12">
    <source>
        <dbReference type="SMART" id="SM00382"/>
    </source>
</evidence>
<reference evidence="15" key="1">
    <citation type="journal article" date="2019" name="Int. J. Syst. Evol. Microbiol.">
        <title>The Global Catalogue of Microorganisms (GCM) 10K type strain sequencing project: providing services to taxonomists for standard genome sequencing and annotation.</title>
        <authorList>
            <consortium name="The Broad Institute Genomics Platform"/>
            <consortium name="The Broad Institute Genome Sequencing Center for Infectious Disease"/>
            <person name="Wu L."/>
            <person name="Ma J."/>
        </authorList>
    </citation>
    <scope>NUCLEOTIDE SEQUENCE [LARGE SCALE GENOMIC DNA]</scope>
    <source>
        <strain evidence="15">CGMCC-1.15741</strain>
    </source>
</reference>
<dbReference type="CDD" id="cd06571">
    <property type="entry name" value="Bac_DnaA_C"/>
    <property type="match status" value="1"/>
</dbReference>
<feature type="binding site" evidence="8">
    <location>
        <position position="184"/>
    </location>
    <ligand>
        <name>ATP</name>
        <dbReference type="ChEBI" id="CHEBI:30616"/>
    </ligand>
</feature>
<dbReference type="PANTHER" id="PTHR30050:SF2">
    <property type="entry name" value="CHROMOSOMAL REPLICATION INITIATOR PROTEIN DNAA"/>
    <property type="match status" value="1"/>
</dbReference>
<comment type="domain">
    <text evidence="8">Domain I is involved in oligomerization and binding regulators, domain II is flexibile and of varying length in different bacteria, domain III forms the AAA+ region, while domain IV binds dsDNA.</text>
</comment>
<comment type="caution">
    <text evidence="14">The sequence shown here is derived from an EMBL/GenBank/DDBJ whole genome shotgun (WGS) entry which is preliminary data.</text>
</comment>
<dbReference type="EMBL" id="JBHSSW010000012">
    <property type="protein sequence ID" value="MFC6198609.1"/>
    <property type="molecule type" value="Genomic_DNA"/>
</dbReference>
<dbReference type="Pfam" id="PF08299">
    <property type="entry name" value="Bac_DnaA_C"/>
    <property type="match status" value="1"/>
</dbReference>
<feature type="region of interest" description="Domain I, interacts with DnaA modulators" evidence="8">
    <location>
        <begin position="1"/>
        <end position="115"/>
    </location>
</feature>
<evidence type="ECO:0000256" key="11">
    <source>
        <dbReference type="RuleBase" id="RU004227"/>
    </source>
</evidence>
<evidence type="ECO:0000313" key="14">
    <source>
        <dbReference type="EMBL" id="MFC6198609.1"/>
    </source>
</evidence>
<evidence type="ECO:0000256" key="7">
    <source>
        <dbReference type="ARBA" id="ARBA00023125"/>
    </source>
</evidence>
<feature type="binding site" evidence="8">
    <location>
        <position position="187"/>
    </location>
    <ligand>
        <name>ATP</name>
        <dbReference type="ChEBI" id="CHEBI:30616"/>
    </ligand>
</feature>
<dbReference type="Gene3D" id="1.10.8.60">
    <property type="match status" value="1"/>
</dbReference>
<dbReference type="PANTHER" id="PTHR30050">
    <property type="entry name" value="CHROMOSOMAL REPLICATION INITIATOR PROTEIN DNAA"/>
    <property type="match status" value="1"/>
</dbReference>
<dbReference type="Pfam" id="PF11638">
    <property type="entry name" value="DnaA_N"/>
    <property type="match status" value="1"/>
</dbReference>
<dbReference type="InterPro" id="IPR001957">
    <property type="entry name" value="Chromosome_initiator_DnaA"/>
</dbReference>
<dbReference type="HAMAP" id="MF_00377">
    <property type="entry name" value="DnaA_bact"/>
    <property type="match status" value="1"/>
</dbReference>
<evidence type="ECO:0000256" key="5">
    <source>
        <dbReference type="ARBA" id="ARBA00022840"/>
    </source>
</evidence>
<dbReference type="PRINTS" id="PR00051">
    <property type="entry name" value="DNAA"/>
</dbReference>
<dbReference type="Proteomes" id="UP001596303">
    <property type="component" value="Unassembled WGS sequence"/>
</dbReference>
<dbReference type="InterPro" id="IPR027417">
    <property type="entry name" value="P-loop_NTPase"/>
</dbReference>
<keyword evidence="6 8" id="KW-0446">Lipid-binding</keyword>
<comment type="subcellular location">
    <subcellularLocation>
        <location evidence="8">Cytoplasm</location>
    </subcellularLocation>
</comment>
<dbReference type="RefSeq" id="WP_377378966.1">
    <property type="nucleotide sequence ID" value="NZ_JBHSSW010000012.1"/>
</dbReference>
<feature type="domain" description="AAA+ ATPase" evidence="12">
    <location>
        <begin position="173"/>
        <end position="302"/>
    </location>
</feature>
<feature type="region of interest" description="Domain IV, binds dsDNA" evidence="8">
    <location>
        <begin position="362"/>
        <end position="487"/>
    </location>
</feature>
<keyword evidence="2 8" id="KW-0963">Cytoplasm</keyword>
<dbReference type="InterPro" id="IPR003593">
    <property type="entry name" value="AAA+_ATPase"/>
</dbReference>
<dbReference type="InterPro" id="IPR013159">
    <property type="entry name" value="DnaA_C"/>
</dbReference>
<name>A0ABW1SB00_9PROT</name>
<keyword evidence="5 8" id="KW-0067">ATP-binding</keyword>
<dbReference type="SUPFAM" id="SSF48295">
    <property type="entry name" value="TrpR-like"/>
    <property type="match status" value="1"/>
</dbReference>
<dbReference type="Pfam" id="PF00308">
    <property type="entry name" value="Bac_DnaA"/>
    <property type="match status" value="1"/>
</dbReference>
<dbReference type="InterPro" id="IPR024633">
    <property type="entry name" value="DnaA_N_dom"/>
</dbReference>
<dbReference type="InterPro" id="IPR018312">
    <property type="entry name" value="Chromosome_initiator_DnaA_CS"/>
</dbReference>
<evidence type="ECO:0000256" key="10">
    <source>
        <dbReference type="RuleBase" id="RU000577"/>
    </source>
</evidence>
<dbReference type="InterPro" id="IPR010921">
    <property type="entry name" value="Trp_repressor/repl_initiator"/>
</dbReference>
<feature type="domain" description="Chromosomal replication initiator DnaA C-terminal" evidence="13">
    <location>
        <begin position="388"/>
        <end position="457"/>
    </location>
</feature>
<keyword evidence="15" id="KW-1185">Reference proteome</keyword>
<feature type="binding site" evidence="8">
    <location>
        <position position="186"/>
    </location>
    <ligand>
        <name>ATP</name>
        <dbReference type="ChEBI" id="CHEBI:30616"/>
    </ligand>
</feature>
<dbReference type="InterPro" id="IPR013317">
    <property type="entry name" value="DnaA_dom"/>
</dbReference>
<dbReference type="InterPro" id="IPR020591">
    <property type="entry name" value="Chromosome_initiator_DnaA-like"/>
</dbReference>
<dbReference type="NCBIfam" id="TIGR00362">
    <property type="entry name" value="DnaA"/>
    <property type="match status" value="1"/>
</dbReference>
<evidence type="ECO:0000313" key="15">
    <source>
        <dbReference type="Proteomes" id="UP001596303"/>
    </source>
</evidence>
<evidence type="ECO:0000256" key="1">
    <source>
        <dbReference type="ARBA" id="ARBA00006583"/>
    </source>
</evidence>
<comment type="similarity">
    <text evidence="1 8 11">Belongs to the DnaA family.</text>
</comment>
<evidence type="ECO:0000256" key="8">
    <source>
        <dbReference type="HAMAP-Rule" id="MF_00377"/>
    </source>
</evidence>
<comment type="subunit">
    <text evidence="8">Oligomerizes as a right-handed, spiral filament on DNA at oriC.</text>
</comment>
<protein>
    <recommendedName>
        <fullName evidence="8 9">Chromosomal replication initiator protein DnaA</fullName>
    </recommendedName>
</protein>
<evidence type="ECO:0000259" key="13">
    <source>
        <dbReference type="SMART" id="SM00760"/>
    </source>
</evidence>
<dbReference type="PROSITE" id="PS01008">
    <property type="entry name" value="DNAA"/>
    <property type="match status" value="1"/>
</dbReference>
<comment type="caution">
    <text evidence="8">Lacks conserved residue(s) required for the propagation of feature annotation.</text>
</comment>
<keyword evidence="3 8" id="KW-0235">DNA replication</keyword>
<evidence type="ECO:0000256" key="2">
    <source>
        <dbReference type="ARBA" id="ARBA00022490"/>
    </source>
</evidence>
<dbReference type="Gene3D" id="1.10.1750.10">
    <property type="match status" value="1"/>
</dbReference>
<evidence type="ECO:0000256" key="6">
    <source>
        <dbReference type="ARBA" id="ARBA00023121"/>
    </source>
</evidence>
<sequence length="487" mass="53713">MTKHNTPAQTKAEADVSSMTAIGIWQSVLDELRAEISASVFGKWLGELEFVAEVDGVIQVAAANSLQRDRVRQDYLRRINGIWSSMDTRGRRVAVSCWADLPEEVRELAELNKAEQANHVAEAVCEDDGTEAELETSIRSAGGEHTFDSLIVSDSNRVAVTVGRKIAESNAAPAQTVYFFGRHGVGKTHLLHAIQAEMQARGDKRSALYMSAEEFMVAFVEGVKRRDTSDLKARLRSADVLLIDDLQAIAGMGGTQKEFFSNIRAVAARGGQVVITADESPSQLSSLNARVREELQGGVSIEVGEPDEEMRRRIVRIKAEAISEEHPEFVLDDAAVDLIVSRVRGPGRQLYGAVCNVFTATTFVGQPVTLDDVSAAVRRQLGDQKPPTIDQVKRATMAVFEVTKTDLESARRSRAIAYPRQIAMYLCRKLTTRSLPQIGRFFGNRDHTTVLYAVRKLEDLQSQDQTLRDDIERVERAIEDIQAGGGN</sequence>
<dbReference type="Gene3D" id="3.40.50.300">
    <property type="entry name" value="P-loop containing nucleotide triphosphate hydrolases"/>
    <property type="match status" value="1"/>
</dbReference>
<keyword evidence="4 8" id="KW-0547">Nucleotide-binding</keyword>
<evidence type="ECO:0000256" key="9">
    <source>
        <dbReference type="NCBIfam" id="TIGR00362"/>
    </source>
</evidence>
<dbReference type="Gene3D" id="3.30.300.180">
    <property type="match status" value="1"/>
</dbReference>
<evidence type="ECO:0000256" key="4">
    <source>
        <dbReference type="ARBA" id="ARBA00022741"/>
    </source>
</evidence>
<evidence type="ECO:0000256" key="3">
    <source>
        <dbReference type="ARBA" id="ARBA00022705"/>
    </source>
</evidence>
<organism evidence="14 15">
    <name type="scientific">Ponticaulis profundi</name>
    <dbReference type="NCBI Taxonomy" id="2665222"/>
    <lineage>
        <taxon>Bacteria</taxon>
        <taxon>Pseudomonadati</taxon>
        <taxon>Pseudomonadota</taxon>
        <taxon>Alphaproteobacteria</taxon>
        <taxon>Hyphomonadales</taxon>
        <taxon>Hyphomonadaceae</taxon>
        <taxon>Ponticaulis</taxon>
    </lineage>
</organism>
<dbReference type="InterPro" id="IPR038454">
    <property type="entry name" value="DnaA_N_sf"/>
</dbReference>
<accession>A0ABW1SB00</accession>
<feature type="binding site" evidence="8">
    <location>
        <position position="188"/>
    </location>
    <ligand>
        <name>ATP</name>
        <dbReference type="ChEBI" id="CHEBI:30616"/>
    </ligand>
</feature>
<comment type="function">
    <text evidence="8 10">Plays an essential role in the initiation and regulation of chromosomal replication. ATP-DnaA binds to the origin of replication (oriC) to initiate formation of the DNA replication initiation complex once per cell cycle. Binds the DnaA box (a 9 base pair repeat at the origin) and separates the double-stranded (ds)DNA. Forms a right-handed helical filament on oriC DNA; dsDNA binds to the exterior of the filament while single-stranded (ss)DNA is stabiized in the filament's interior. The ATP-DnaA-oriC complex binds and stabilizes one strand of the AT-rich DNA unwinding element (DUE), permitting loading of DNA polymerase. After initiation quickly degrades to an ADP-DnaA complex that is not apt for DNA replication. Binds acidic phospholipids.</text>
</comment>
<dbReference type="SMART" id="SM00382">
    <property type="entry name" value="AAA"/>
    <property type="match status" value="1"/>
</dbReference>